<proteinExistence type="predicted"/>
<feature type="transmembrane region" description="Helical" evidence="1">
    <location>
        <begin position="20"/>
        <end position="41"/>
    </location>
</feature>
<dbReference type="Proteomes" id="UP000694864">
    <property type="component" value="Chromosome 6"/>
</dbReference>
<dbReference type="RefSeq" id="XP_019101792.1">
    <property type="nucleotide sequence ID" value="XM_019246247.1"/>
</dbReference>
<accession>A0ABM1RS04</accession>
<keyword evidence="1" id="KW-0812">Transmembrane</keyword>
<dbReference type="GeneID" id="109133261"/>
<dbReference type="CDD" id="cd09272">
    <property type="entry name" value="RNase_HI_RT_Ty1"/>
    <property type="match status" value="1"/>
</dbReference>
<reference evidence="2" key="1">
    <citation type="journal article" date="2014" name="Nat. Commun.">
        <title>The emerging biofuel crop Camelina sativa retains a highly undifferentiated hexaploid genome structure.</title>
        <authorList>
            <person name="Kagale S."/>
            <person name="Koh C."/>
            <person name="Nixon J."/>
            <person name="Bollina V."/>
            <person name="Clarke W.E."/>
            <person name="Tuteja R."/>
            <person name="Spillane C."/>
            <person name="Robinson S.J."/>
            <person name="Links M.G."/>
            <person name="Clarke C."/>
            <person name="Higgins E.E."/>
            <person name="Huebert T."/>
            <person name="Sharpe A.G."/>
            <person name="Parkin I.A."/>
        </authorList>
    </citation>
    <scope>NUCLEOTIDE SEQUENCE [LARGE SCALE GENOMIC DNA]</scope>
    <source>
        <strain evidence="2">cv. DH55</strain>
    </source>
</reference>
<keyword evidence="1" id="KW-1133">Transmembrane helix</keyword>
<dbReference type="PANTHER" id="PTHR11439:SF524">
    <property type="entry name" value="RNA-DIRECTED DNA POLYMERASE, PROTEIN KINASE RLK-PELLE-DLSV FAMILY"/>
    <property type="match status" value="1"/>
</dbReference>
<keyword evidence="1" id="KW-0472">Membrane</keyword>
<dbReference type="PANTHER" id="PTHR11439">
    <property type="entry name" value="GAG-POL-RELATED RETROTRANSPOSON"/>
    <property type="match status" value="1"/>
</dbReference>
<organism evidence="2 3">
    <name type="scientific">Camelina sativa</name>
    <name type="common">False flax</name>
    <name type="synonym">Myagrum sativum</name>
    <dbReference type="NCBI Taxonomy" id="90675"/>
    <lineage>
        <taxon>Eukaryota</taxon>
        <taxon>Viridiplantae</taxon>
        <taxon>Streptophyta</taxon>
        <taxon>Embryophyta</taxon>
        <taxon>Tracheophyta</taxon>
        <taxon>Spermatophyta</taxon>
        <taxon>Magnoliopsida</taxon>
        <taxon>eudicotyledons</taxon>
        <taxon>Gunneridae</taxon>
        <taxon>Pentapetalae</taxon>
        <taxon>rosids</taxon>
        <taxon>malvids</taxon>
        <taxon>Brassicales</taxon>
        <taxon>Brassicaceae</taxon>
        <taxon>Camelineae</taxon>
        <taxon>Camelina</taxon>
    </lineage>
</organism>
<sequence>MSTTLSSQPHRRSYLTRLSLILLLRLISLISGLHHFLRIVVKYNKVDLLLSQQNFAADILNRASMTNCNPCNTPVDTTNKLEATVNPPVSDPSLYRSLAGSLQYLTFTRFDIAFAVQQVCLFMHDPQKNHFTALKRILCYIKGTISHGLQIHKSSTIYLVAYSDAVWAGCPNSGRSTSGYAVFLGDNLIFLSSKRQHTVSRSSAEAEYRGVDNAVAETTWLRNLFLDLGCPLTRQHWSIVTMSLRFTSPPIRYNISGTKHVEIDSHFVREKVALGHIRVLHVPSSLQYADIFTKGLPSPLFTNFRTSLNFRPPPVLNGGGEC</sequence>
<keyword evidence="2" id="KW-1185">Reference proteome</keyword>
<protein>
    <submittedName>
        <fullName evidence="3">Uncharacterized protein LOC109133261</fullName>
    </submittedName>
</protein>
<evidence type="ECO:0000256" key="1">
    <source>
        <dbReference type="SAM" id="Phobius"/>
    </source>
</evidence>
<reference evidence="3" key="2">
    <citation type="submission" date="2025-08" db="UniProtKB">
        <authorList>
            <consortium name="RefSeq"/>
        </authorList>
    </citation>
    <scope>IDENTIFICATION</scope>
    <source>
        <tissue evidence="3">Leaf</tissue>
    </source>
</reference>
<name>A0ABM1RS04_CAMSA</name>
<evidence type="ECO:0000313" key="3">
    <source>
        <dbReference type="RefSeq" id="XP_019101792.1"/>
    </source>
</evidence>
<gene>
    <name evidence="3" type="primary">LOC109133261</name>
</gene>
<evidence type="ECO:0000313" key="2">
    <source>
        <dbReference type="Proteomes" id="UP000694864"/>
    </source>
</evidence>